<sequence>MRNVSLARKISLLAMLLTSIAVLGAALASTWQQYNYICNQVNNQLQILAEATALNLAAPSMFIDTDAAQQTLAALRVEPKVLAARLHLKDHQLLAQYQVPQDIHLSKDEQITAKVFWEGEHLGQLELDVTLEPLRTQFYGQIIWVLAIAVVALLVCGLLTWALISSVLRPLGNLSELAQKIGREGQYQERAPEPAVEDEVGRLTRRFNAMLDRIEAQDSELRLNQELLEQRVLARTIELQTAREQAEAASKAKSEFLAVMSHEIRTPLNGIMGMTGLLMDTELDAKQKRFARVARRSSEDLLLIINDILDFSKIEAGKLELEYRPFQLNLLVEDIAERYAPIAQGKKLELLCKTPLPPLSVVGDSARLGQILTNLLSNAIKFTEAGEVEIDIQLIAERDGMVQLEFGVRDTGIGINPEQQARLFQSFTQADSSMARRYGGTGLGLTISQRLTQMMGGEIGLQSDAGKGSYFHFQLNLQKVNDPRDYQLVAGFGKLHTLIVDDNPTNREILEYWLKSWGMAPLLAASAPEALTLLRQQAQAGTPFELMLTDWCMPDMDGGQLLDALAADARFNNMAIIVLSSAGMAARPEVAERAPLLLKPVRQSELHNLIAQVIAGDLTRKFHSFEPVVSTAALAKLTGRVLLAEDNPVNQEVATAMLQRVGVSMKIANNGQEAIDLLQLESFDLVLMDCQMPIMDGFEATASIRQREAELGLAAIPIIALTANAISGDREHCLALGMDDYLSKPFAQEQLHELLARWLPTRRAQPETVAALAAVTPIKTQFAAPAQAPSIEIDQQVIRQLRELREGLLPRIIGLFRSSSPPLLAQLEMAVAQRDADLLYKTAHNFKNSAANLGLVELAAACRDCESKARQGDLDQAEQQLHSIQTLYGLSLQGLVELERREQGE</sequence>
<keyword evidence="10" id="KW-0812">Transmembrane</keyword>
<dbReference type="EMBL" id="JAVDVX010000003">
    <property type="protein sequence ID" value="MDR7089996.1"/>
    <property type="molecule type" value="Genomic_DNA"/>
</dbReference>
<evidence type="ECO:0000259" key="15">
    <source>
        <dbReference type="PROSITE" id="PS50894"/>
    </source>
</evidence>
<dbReference type="CDD" id="cd00156">
    <property type="entry name" value="REC"/>
    <property type="match status" value="1"/>
</dbReference>
<dbReference type="InterPro" id="IPR036641">
    <property type="entry name" value="HPT_dom_sf"/>
</dbReference>
<dbReference type="PROSITE" id="PS50894">
    <property type="entry name" value="HPT"/>
    <property type="match status" value="1"/>
</dbReference>
<keyword evidence="10" id="KW-1133">Transmembrane helix</keyword>
<dbReference type="Proteomes" id="UP001253595">
    <property type="component" value="Unassembled WGS sequence"/>
</dbReference>
<dbReference type="Gene3D" id="3.40.50.2300">
    <property type="match status" value="2"/>
</dbReference>
<dbReference type="InterPro" id="IPR004358">
    <property type="entry name" value="Sig_transdc_His_kin-like_C"/>
</dbReference>
<feature type="transmembrane region" description="Helical" evidence="10">
    <location>
        <begin position="142"/>
        <end position="164"/>
    </location>
</feature>
<evidence type="ECO:0000259" key="12">
    <source>
        <dbReference type="PROSITE" id="PS50109"/>
    </source>
</evidence>
<organism evidence="16 17">
    <name type="scientific">Cellvibrio fibrivorans</name>
    <dbReference type="NCBI Taxonomy" id="126350"/>
    <lineage>
        <taxon>Bacteria</taxon>
        <taxon>Pseudomonadati</taxon>
        <taxon>Pseudomonadota</taxon>
        <taxon>Gammaproteobacteria</taxon>
        <taxon>Cellvibrionales</taxon>
        <taxon>Cellvibrionaceae</taxon>
        <taxon>Cellvibrio</taxon>
    </lineage>
</organism>
<evidence type="ECO:0000256" key="3">
    <source>
        <dbReference type="ARBA" id="ARBA00012438"/>
    </source>
</evidence>
<proteinExistence type="predicted"/>
<dbReference type="SMART" id="SM00388">
    <property type="entry name" value="HisKA"/>
    <property type="match status" value="1"/>
</dbReference>
<dbReference type="CDD" id="cd17546">
    <property type="entry name" value="REC_hyHK_CKI1_RcsC-like"/>
    <property type="match status" value="1"/>
</dbReference>
<dbReference type="SMART" id="SM00304">
    <property type="entry name" value="HAMP"/>
    <property type="match status" value="1"/>
</dbReference>
<dbReference type="PRINTS" id="PR00344">
    <property type="entry name" value="BCTRLSENSOR"/>
</dbReference>
<dbReference type="InterPro" id="IPR003660">
    <property type="entry name" value="HAMP_dom"/>
</dbReference>
<dbReference type="PANTHER" id="PTHR45339:SF5">
    <property type="entry name" value="HISTIDINE KINASE"/>
    <property type="match status" value="1"/>
</dbReference>
<evidence type="ECO:0000256" key="6">
    <source>
        <dbReference type="ARBA" id="ARBA00022777"/>
    </source>
</evidence>
<dbReference type="Pfam" id="PF00672">
    <property type="entry name" value="HAMP"/>
    <property type="match status" value="1"/>
</dbReference>
<keyword evidence="11" id="KW-0732">Signal</keyword>
<dbReference type="RefSeq" id="WP_310071946.1">
    <property type="nucleotide sequence ID" value="NZ_JAVDVX010000003.1"/>
</dbReference>
<evidence type="ECO:0000256" key="9">
    <source>
        <dbReference type="PROSITE-ProRule" id="PRU00169"/>
    </source>
</evidence>
<dbReference type="InterPro" id="IPR003661">
    <property type="entry name" value="HisK_dim/P_dom"/>
</dbReference>
<feature type="modified residue" description="4-aspartylphosphate" evidence="9">
    <location>
        <position position="550"/>
    </location>
</feature>
<dbReference type="InterPro" id="IPR008207">
    <property type="entry name" value="Sig_transdc_His_kin_Hpt_dom"/>
</dbReference>
<dbReference type="CDD" id="cd00082">
    <property type="entry name" value="HisKA"/>
    <property type="match status" value="1"/>
</dbReference>
<dbReference type="Pfam" id="PF17152">
    <property type="entry name" value="CHASE8"/>
    <property type="match status" value="1"/>
</dbReference>
<feature type="domain" description="Response regulatory" evidence="13">
    <location>
        <begin position="640"/>
        <end position="759"/>
    </location>
</feature>
<feature type="domain" description="HAMP" evidence="14">
    <location>
        <begin position="165"/>
        <end position="219"/>
    </location>
</feature>
<dbReference type="PANTHER" id="PTHR45339">
    <property type="entry name" value="HYBRID SIGNAL TRANSDUCTION HISTIDINE KINASE J"/>
    <property type="match status" value="1"/>
</dbReference>
<feature type="modified residue" description="Phosphohistidine" evidence="8">
    <location>
        <position position="844"/>
    </location>
</feature>
<evidence type="ECO:0000256" key="4">
    <source>
        <dbReference type="ARBA" id="ARBA00022553"/>
    </source>
</evidence>
<dbReference type="Pfam" id="PF01627">
    <property type="entry name" value="Hpt"/>
    <property type="match status" value="1"/>
</dbReference>
<gene>
    <name evidence="16" type="ORF">J2X05_002018</name>
</gene>
<dbReference type="EC" id="2.7.13.3" evidence="3"/>
<feature type="chain" id="PRO_5046157280" description="histidine kinase" evidence="11">
    <location>
        <begin position="29"/>
        <end position="905"/>
    </location>
</feature>
<dbReference type="SUPFAM" id="SSF47226">
    <property type="entry name" value="Histidine-containing phosphotransfer domain, HPT domain"/>
    <property type="match status" value="1"/>
</dbReference>
<protein>
    <recommendedName>
        <fullName evidence="3">histidine kinase</fullName>
        <ecNumber evidence="3">2.7.13.3</ecNumber>
    </recommendedName>
</protein>
<dbReference type="InterPro" id="IPR011006">
    <property type="entry name" value="CheY-like_superfamily"/>
</dbReference>
<dbReference type="InterPro" id="IPR001789">
    <property type="entry name" value="Sig_transdc_resp-reg_receiver"/>
</dbReference>
<evidence type="ECO:0000256" key="7">
    <source>
        <dbReference type="ARBA" id="ARBA00023012"/>
    </source>
</evidence>
<keyword evidence="10" id="KW-0472">Membrane</keyword>
<comment type="caution">
    <text evidence="16">The sequence shown here is derived from an EMBL/GenBank/DDBJ whole genome shotgun (WGS) entry which is preliminary data.</text>
</comment>
<dbReference type="SUPFAM" id="SSF52172">
    <property type="entry name" value="CheY-like"/>
    <property type="match status" value="2"/>
</dbReference>
<dbReference type="SUPFAM" id="SSF158472">
    <property type="entry name" value="HAMP domain-like"/>
    <property type="match status" value="1"/>
</dbReference>
<evidence type="ECO:0000256" key="1">
    <source>
        <dbReference type="ARBA" id="ARBA00000085"/>
    </source>
</evidence>
<dbReference type="InterPro" id="IPR036890">
    <property type="entry name" value="HATPase_C_sf"/>
</dbReference>
<feature type="domain" description="HPt" evidence="15">
    <location>
        <begin position="805"/>
        <end position="905"/>
    </location>
</feature>
<keyword evidence="5" id="KW-0808">Transferase</keyword>
<keyword evidence="17" id="KW-1185">Reference proteome</keyword>
<dbReference type="CDD" id="cd06225">
    <property type="entry name" value="HAMP"/>
    <property type="match status" value="1"/>
</dbReference>
<dbReference type="SUPFAM" id="SSF55874">
    <property type="entry name" value="ATPase domain of HSP90 chaperone/DNA topoisomerase II/histidine kinase"/>
    <property type="match status" value="1"/>
</dbReference>
<dbReference type="InterPro" id="IPR033417">
    <property type="entry name" value="CHASE8"/>
</dbReference>
<evidence type="ECO:0000256" key="11">
    <source>
        <dbReference type="SAM" id="SignalP"/>
    </source>
</evidence>
<dbReference type="InterPro" id="IPR005467">
    <property type="entry name" value="His_kinase_dom"/>
</dbReference>
<dbReference type="Gene3D" id="3.30.565.10">
    <property type="entry name" value="Histidine kinase-like ATPase, C-terminal domain"/>
    <property type="match status" value="1"/>
</dbReference>
<keyword evidence="7" id="KW-0902">Two-component regulatory system</keyword>
<dbReference type="Gene3D" id="1.10.287.130">
    <property type="match status" value="1"/>
</dbReference>
<evidence type="ECO:0000313" key="16">
    <source>
        <dbReference type="EMBL" id="MDR7089996.1"/>
    </source>
</evidence>
<accession>A0ABU1UXS0</accession>
<feature type="domain" description="Response regulatory" evidence="13">
    <location>
        <begin position="496"/>
        <end position="614"/>
    </location>
</feature>
<dbReference type="InterPro" id="IPR003594">
    <property type="entry name" value="HATPase_dom"/>
</dbReference>
<comment type="catalytic activity">
    <reaction evidence="1">
        <text>ATP + protein L-histidine = ADP + protein N-phospho-L-histidine.</text>
        <dbReference type="EC" id="2.7.13.3"/>
    </reaction>
</comment>
<name>A0ABU1UXS0_9GAMM</name>
<feature type="domain" description="Histidine kinase" evidence="12">
    <location>
        <begin position="259"/>
        <end position="479"/>
    </location>
</feature>
<dbReference type="Gene3D" id="6.10.340.10">
    <property type="match status" value="1"/>
</dbReference>
<keyword evidence="4 9" id="KW-0597">Phosphoprotein</keyword>
<reference evidence="16 17" key="1">
    <citation type="submission" date="2023-07" db="EMBL/GenBank/DDBJ databases">
        <title>Sorghum-associated microbial communities from plants grown in Nebraska, USA.</title>
        <authorList>
            <person name="Schachtman D."/>
        </authorList>
    </citation>
    <scope>NUCLEOTIDE SEQUENCE [LARGE SCALE GENOMIC DNA]</scope>
    <source>
        <strain evidence="16 17">BE190</strain>
    </source>
</reference>
<evidence type="ECO:0000259" key="13">
    <source>
        <dbReference type="PROSITE" id="PS50110"/>
    </source>
</evidence>
<dbReference type="SMART" id="SM00387">
    <property type="entry name" value="HATPase_c"/>
    <property type="match status" value="1"/>
</dbReference>
<feature type="modified residue" description="4-aspartylphosphate" evidence="9">
    <location>
        <position position="689"/>
    </location>
</feature>
<evidence type="ECO:0000256" key="10">
    <source>
        <dbReference type="SAM" id="Phobius"/>
    </source>
</evidence>
<evidence type="ECO:0000259" key="14">
    <source>
        <dbReference type="PROSITE" id="PS50885"/>
    </source>
</evidence>
<evidence type="ECO:0000256" key="8">
    <source>
        <dbReference type="PROSITE-ProRule" id="PRU00110"/>
    </source>
</evidence>
<dbReference type="SMART" id="SM00448">
    <property type="entry name" value="REC"/>
    <property type="match status" value="2"/>
</dbReference>
<dbReference type="PROSITE" id="PS50885">
    <property type="entry name" value="HAMP"/>
    <property type="match status" value="1"/>
</dbReference>
<dbReference type="PROSITE" id="PS50110">
    <property type="entry name" value="RESPONSE_REGULATORY"/>
    <property type="match status" value="2"/>
</dbReference>
<dbReference type="InterPro" id="IPR036097">
    <property type="entry name" value="HisK_dim/P_sf"/>
</dbReference>
<comment type="subcellular location">
    <subcellularLocation>
        <location evidence="2">Membrane</location>
    </subcellularLocation>
</comment>
<dbReference type="Gene3D" id="1.20.120.160">
    <property type="entry name" value="HPT domain"/>
    <property type="match status" value="1"/>
</dbReference>
<dbReference type="Pfam" id="PF02518">
    <property type="entry name" value="HATPase_c"/>
    <property type="match status" value="1"/>
</dbReference>
<dbReference type="GO" id="GO:0016301">
    <property type="term" value="F:kinase activity"/>
    <property type="evidence" value="ECO:0007669"/>
    <property type="project" value="UniProtKB-KW"/>
</dbReference>
<dbReference type="CDD" id="cd16922">
    <property type="entry name" value="HATPase_EvgS-ArcB-TorS-like"/>
    <property type="match status" value="1"/>
</dbReference>
<dbReference type="PROSITE" id="PS50109">
    <property type="entry name" value="HIS_KIN"/>
    <property type="match status" value="1"/>
</dbReference>
<keyword evidence="6 16" id="KW-0418">Kinase</keyword>
<feature type="signal peptide" evidence="11">
    <location>
        <begin position="1"/>
        <end position="28"/>
    </location>
</feature>
<evidence type="ECO:0000313" key="17">
    <source>
        <dbReference type="Proteomes" id="UP001253595"/>
    </source>
</evidence>
<dbReference type="SUPFAM" id="SSF47384">
    <property type="entry name" value="Homodimeric domain of signal transducing histidine kinase"/>
    <property type="match status" value="1"/>
</dbReference>
<dbReference type="Pfam" id="PF00512">
    <property type="entry name" value="HisKA"/>
    <property type="match status" value="1"/>
</dbReference>
<dbReference type="Pfam" id="PF00072">
    <property type="entry name" value="Response_reg"/>
    <property type="match status" value="2"/>
</dbReference>
<evidence type="ECO:0000256" key="2">
    <source>
        <dbReference type="ARBA" id="ARBA00004370"/>
    </source>
</evidence>
<evidence type="ECO:0000256" key="5">
    <source>
        <dbReference type="ARBA" id="ARBA00022679"/>
    </source>
</evidence>